<sequence length="38" mass="4530">MRFLFYVRSASNVLSSSDWNFITFQSLLNHILDQYSTK</sequence>
<reference evidence="1" key="1">
    <citation type="submission" date="2014-09" db="EMBL/GenBank/DDBJ databases">
        <authorList>
            <person name="Magalhaes I.L.F."/>
            <person name="Oliveira U."/>
            <person name="Santos F.R."/>
            <person name="Vidigal T.H.D.A."/>
            <person name="Brescovit A.D."/>
            <person name="Santos A.J."/>
        </authorList>
    </citation>
    <scope>NUCLEOTIDE SEQUENCE</scope>
    <source>
        <tissue evidence="1">Shoot tissue taken approximately 20 cm above the soil surface</tissue>
    </source>
</reference>
<reference evidence="1" key="2">
    <citation type="journal article" date="2015" name="Data Brief">
        <title>Shoot transcriptome of the giant reed, Arundo donax.</title>
        <authorList>
            <person name="Barrero R.A."/>
            <person name="Guerrero F.D."/>
            <person name="Moolhuijzen P."/>
            <person name="Goolsby J.A."/>
            <person name="Tidwell J."/>
            <person name="Bellgard S.E."/>
            <person name="Bellgard M.I."/>
        </authorList>
    </citation>
    <scope>NUCLEOTIDE SEQUENCE</scope>
    <source>
        <tissue evidence="1">Shoot tissue taken approximately 20 cm above the soil surface</tissue>
    </source>
</reference>
<proteinExistence type="predicted"/>
<accession>A0A0A9FGL3</accession>
<dbReference type="EMBL" id="GBRH01185751">
    <property type="protein sequence ID" value="JAE12145.1"/>
    <property type="molecule type" value="Transcribed_RNA"/>
</dbReference>
<protein>
    <submittedName>
        <fullName evidence="1">Uncharacterized protein</fullName>
    </submittedName>
</protein>
<evidence type="ECO:0000313" key="1">
    <source>
        <dbReference type="EMBL" id="JAE12145.1"/>
    </source>
</evidence>
<dbReference type="AlphaFoldDB" id="A0A0A9FGL3"/>
<name>A0A0A9FGL3_ARUDO</name>
<organism evidence="1">
    <name type="scientific">Arundo donax</name>
    <name type="common">Giant reed</name>
    <name type="synonym">Donax arundinaceus</name>
    <dbReference type="NCBI Taxonomy" id="35708"/>
    <lineage>
        <taxon>Eukaryota</taxon>
        <taxon>Viridiplantae</taxon>
        <taxon>Streptophyta</taxon>
        <taxon>Embryophyta</taxon>
        <taxon>Tracheophyta</taxon>
        <taxon>Spermatophyta</taxon>
        <taxon>Magnoliopsida</taxon>
        <taxon>Liliopsida</taxon>
        <taxon>Poales</taxon>
        <taxon>Poaceae</taxon>
        <taxon>PACMAD clade</taxon>
        <taxon>Arundinoideae</taxon>
        <taxon>Arundineae</taxon>
        <taxon>Arundo</taxon>
    </lineage>
</organism>